<accession>A0A429Z9W3</accession>
<dbReference type="EMBL" id="NGJT01000046">
    <property type="protein sequence ID" value="RST90488.1"/>
    <property type="molecule type" value="Genomic_DNA"/>
</dbReference>
<name>A0A429Z9W3_9ENTE</name>
<evidence type="ECO:0000313" key="2">
    <source>
        <dbReference type="Proteomes" id="UP000288490"/>
    </source>
</evidence>
<evidence type="ECO:0000313" key="1">
    <source>
        <dbReference type="EMBL" id="RST90488.1"/>
    </source>
</evidence>
<dbReference type="AlphaFoldDB" id="A0A429Z9W3"/>
<reference evidence="1 2" key="1">
    <citation type="submission" date="2017-05" db="EMBL/GenBank/DDBJ databases">
        <title>Vagococcus spp. assemblies.</title>
        <authorList>
            <person name="Gulvik C.A."/>
        </authorList>
    </citation>
    <scope>NUCLEOTIDE SEQUENCE [LARGE SCALE GENOMIC DNA]</scope>
    <source>
        <strain evidence="1 2">SS1994</strain>
    </source>
</reference>
<organism evidence="1 2">
    <name type="scientific">Vagococcus bubulae</name>
    <dbReference type="NCBI Taxonomy" id="1977868"/>
    <lineage>
        <taxon>Bacteria</taxon>
        <taxon>Bacillati</taxon>
        <taxon>Bacillota</taxon>
        <taxon>Bacilli</taxon>
        <taxon>Lactobacillales</taxon>
        <taxon>Enterococcaceae</taxon>
        <taxon>Vagococcus</taxon>
    </lineage>
</organism>
<gene>
    <name evidence="1" type="ORF">CBF36_12030</name>
</gene>
<keyword evidence="2" id="KW-1185">Reference proteome</keyword>
<proteinExistence type="predicted"/>
<protein>
    <submittedName>
        <fullName evidence="1">Uncharacterized protein</fullName>
    </submittedName>
</protein>
<sequence length="65" mass="7334">MAKMATSGLLIHTNQRLINQPKVIQQLVEQALQVTPLSLKTKMVKNLVKAQLVKIRHLTLQLIAH</sequence>
<comment type="caution">
    <text evidence="1">The sequence shown here is derived from an EMBL/GenBank/DDBJ whole genome shotgun (WGS) entry which is preliminary data.</text>
</comment>
<dbReference type="Proteomes" id="UP000288490">
    <property type="component" value="Unassembled WGS sequence"/>
</dbReference>